<keyword evidence="1" id="KW-1133">Transmembrane helix</keyword>
<keyword evidence="1" id="KW-0472">Membrane</keyword>
<sequence length="663" mass="74813">MFNNDQNNYENQSLNEEFSVSGVEPVTKKSKGKKAAMIGGISAAVIVGGGAAAYGVSDTVKNQVKLRVSSPEKYYAWVTENNSKTIGESVSEAYKKGLDKYKKGQTVDFKVTFEPTDDTKELLKDEIFGDYRDSDNEEISSLIDIIDKNEKFSVSAKCASKKGNIDANVGFDLNGDRVVGADIVGDGDAADYFFRIPELKDQWIGIEYGKMLEGIVEEAGLDSDPTAAYKDILKDPESFLSPEDVETEVNRYAAVWSSFADDVELEKKEEVDICDITVNYTVATVELTEKDAAKLEVEFLKELRDDKIVKDILTDKLDVVDKDEFESSIDDEIDDIKEDLKGDYYDDKEVVMSIDTYIDGTGTIRGLKFYNDEGAFTAVMGKDGDSIRGEFSFTEDGEEQFSVKLTAEENHKKYTGDIELTYSDVSYNYVDDDYQKEVTPVTVSVLFEDVEIVDEEKGYFNGDFTVNIPDTAPFVISCSADKDGQSVSSDIVIDGTNYGKLTFDYSVDYNADIDIPDKGGAFMIDMDSEEAPDFEEYASKDEFNSFMQGLLTKAGIDSKYADKYAEAITEEVYDELDYGSIDFDDDDFDFDDDDDDFDFDDDDDDFDFDDDDDDYDDFDFQFDPDSFKYEDYKDYMTEEEFNEMMDNIKKYYDEYESSSSKAN</sequence>
<dbReference type="AlphaFoldDB" id="A0A315XXR8"/>
<reference evidence="2 3" key="1">
    <citation type="submission" date="2018-05" db="EMBL/GenBank/DDBJ databases">
        <title>The Hungate 1000. A catalogue of reference genomes from the rumen microbiome.</title>
        <authorList>
            <person name="Kelly W."/>
        </authorList>
    </citation>
    <scope>NUCLEOTIDE SEQUENCE [LARGE SCALE GENOMIC DNA]</scope>
    <source>
        <strain evidence="2 3">SAb67</strain>
    </source>
</reference>
<evidence type="ECO:0000313" key="3">
    <source>
        <dbReference type="Proteomes" id="UP000245720"/>
    </source>
</evidence>
<evidence type="ECO:0000313" key="2">
    <source>
        <dbReference type="EMBL" id="PWJ11566.1"/>
    </source>
</evidence>
<dbReference type="EMBL" id="QGDI01000009">
    <property type="protein sequence ID" value="PWJ11566.1"/>
    <property type="molecule type" value="Genomic_DNA"/>
</dbReference>
<name>A0A315XXR8_RUMFL</name>
<organism evidence="2 3">
    <name type="scientific">Ruminococcus flavefaciens</name>
    <dbReference type="NCBI Taxonomy" id="1265"/>
    <lineage>
        <taxon>Bacteria</taxon>
        <taxon>Bacillati</taxon>
        <taxon>Bacillota</taxon>
        <taxon>Clostridia</taxon>
        <taxon>Eubacteriales</taxon>
        <taxon>Oscillospiraceae</taxon>
        <taxon>Ruminococcus</taxon>
    </lineage>
</organism>
<accession>A0A315XXR8</accession>
<dbReference type="RefSeq" id="WP_109727070.1">
    <property type="nucleotide sequence ID" value="NZ_QGDI01000009.1"/>
</dbReference>
<feature type="transmembrane region" description="Helical" evidence="1">
    <location>
        <begin position="35"/>
        <end position="56"/>
    </location>
</feature>
<protein>
    <submittedName>
        <fullName evidence="2">Uncharacterized protein</fullName>
    </submittedName>
</protein>
<dbReference type="Proteomes" id="UP000245720">
    <property type="component" value="Unassembled WGS sequence"/>
</dbReference>
<evidence type="ECO:0000256" key="1">
    <source>
        <dbReference type="SAM" id="Phobius"/>
    </source>
</evidence>
<comment type="caution">
    <text evidence="2">The sequence shown here is derived from an EMBL/GenBank/DDBJ whole genome shotgun (WGS) entry which is preliminary data.</text>
</comment>
<proteinExistence type="predicted"/>
<gene>
    <name evidence="2" type="ORF">IE37_02329</name>
</gene>
<keyword evidence="1" id="KW-0812">Transmembrane</keyword>